<accession>A0A383AHZ3</accession>
<feature type="non-terminal residue" evidence="1">
    <location>
        <position position="117"/>
    </location>
</feature>
<proteinExistence type="predicted"/>
<gene>
    <name evidence="1" type="ORF">METZ01_LOCUS459582</name>
</gene>
<organism evidence="1">
    <name type="scientific">marine metagenome</name>
    <dbReference type="NCBI Taxonomy" id="408172"/>
    <lineage>
        <taxon>unclassified sequences</taxon>
        <taxon>metagenomes</taxon>
        <taxon>ecological metagenomes</taxon>
    </lineage>
</organism>
<dbReference type="EMBL" id="UINC01191874">
    <property type="protein sequence ID" value="SVE06728.1"/>
    <property type="molecule type" value="Genomic_DNA"/>
</dbReference>
<sequence>MTTRAGLLLGILLPLLSGGLRSEEAIHFELTGDNAASLRLAGAASLTSGERPIVALTDDSPDSLGAAWAGDPVPAASDRILVHFEYSLSVPGPMPERGALGGGVQLIFAGPGDEPPL</sequence>
<dbReference type="AlphaFoldDB" id="A0A383AHZ3"/>
<name>A0A383AHZ3_9ZZZZ</name>
<reference evidence="1" key="1">
    <citation type="submission" date="2018-05" db="EMBL/GenBank/DDBJ databases">
        <authorList>
            <person name="Lanie J.A."/>
            <person name="Ng W.-L."/>
            <person name="Kazmierczak K.M."/>
            <person name="Andrzejewski T.M."/>
            <person name="Davidsen T.M."/>
            <person name="Wayne K.J."/>
            <person name="Tettelin H."/>
            <person name="Glass J.I."/>
            <person name="Rusch D."/>
            <person name="Podicherti R."/>
            <person name="Tsui H.-C.T."/>
            <person name="Winkler M.E."/>
        </authorList>
    </citation>
    <scope>NUCLEOTIDE SEQUENCE</scope>
</reference>
<evidence type="ECO:0000313" key="1">
    <source>
        <dbReference type="EMBL" id="SVE06728.1"/>
    </source>
</evidence>
<protein>
    <submittedName>
        <fullName evidence="1">Uncharacterized protein</fullName>
    </submittedName>
</protein>